<proteinExistence type="predicted"/>
<name>A0AAN9HCT6_9TELE</name>
<dbReference type="AlphaFoldDB" id="A0AAN9HCT6"/>
<evidence type="ECO:0000256" key="1">
    <source>
        <dbReference type="SAM" id="MobiDB-lite"/>
    </source>
</evidence>
<sequence>MPTSAHSRTIGRKKHNNEEEEKLAVPQTIHTRGRDWSPEQLLLEGKITSINHSATHHKRCVFRLTCQAKDMADSSMQLQVVKTLNHPISLEKISTMSPNVQICQDTVVYNHMLSCLEYERM</sequence>
<feature type="region of interest" description="Disordered" evidence="1">
    <location>
        <begin position="1"/>
        <end position="32"/>
    </location>
</feature>
<comment type="caution">
    <text evidence="2">The sequence shown here is derived from an EMBL/GenBank/DDBJ whole genome shotgun (WGS) entry which is preliminary data.</text>
</comment>
<protein>
    <submittedName>
        <fullName evidence="2">Uncharacterized protein</fullName>
    </submittedName>
</protein>
<organism evidence="2 3">
    <name type="scientific">Phoxinus phoxinus</name>
    <name type="common">Eurasian minnow</name>
    <dbReference type="NCBI Taxonomy" id="58324"/>
    <lineage>
        <taxon>Eukaryota</taxon>
        <taxon>Metazoa</taxon>
        <taxon>Chordata</taxon>
        <taxon>Craniata</taxon>
        <taxon>Vertebrata</taxon>
        <taxon>Euteleostomi</taxon>
        <taxon>Actinopterygii</taxon>
        <taxon>Neopterygii</taxon>
        <taxon>Teleostei</taxon>
        <taxon>Ostariophysi</taxon>
        <taxon>Cypriniformes</taxon>
        <taxon>Leuciscidae</taxon>
        <taxon>Phoxininae</taxon>
        <taxon>Phoxinus</taxon>
    </lineage>
</organism>
<dbReference type="Proteomes" id="UP001364617">
    <property type="component" value="Unassembled WGS sequence"/>
</dbReference>
<gene>
    <name evidence="2" type="ORF">R3I93_005446</name>
</gene>
<evidence type="ECO:0000313" key="2">
    <source>
        <dbReference type="EMBL" id="KAK7169478.1"/>
    </source>
</evidence>
<accession>A0AAN9HCT6</accession>
<reference evidence="2 3" key="1">
    <citation type="submission" date="2024-02" db="EMBL/GenBank/DDBJ databases">
        <title>Chromosome-level genome assembly of the Eurasian Minnow (Phoxinus phoxinus).</title>
        <authorList>
            <person name="Oriowo T.O."/>
            <person name="Martin S."/>
            <person name="Stange M."/>
            <person name="Chrysostomakis Y."/>
            <person name="Brown T."/>
            <person name="Winkler S."/>
            <person name="Kukowka S."/>
            <person name="Myers E.W."/>
            <person name="Bohne A."/>
        </authorList>
    </citation>
    <scope>NUCLEOTIDE SEQUENCE [LARGE SCALE GENOMIC DNA]</scope>
    <source>
        <strain evidence="2">ZFMK-TIS-60720</strain>
        <tissue evidence="2">Whole Organism</tissue>
    </source>
</reference>
<evidence type="ECO:0000313" key="3">
    <source>
        <dbReference type="Proteomes" id="UP001364617"/>
    </source>
</evidence>
<dbReference type="EMBL" id="JAYKXH010000005">
    <property type="protein sequence ID" value="KAK7169478.1"/>
    <property type="molecule type" value="Genomic_DNA"/>
</dbReference>
<keyword evidence="3" id="KW-1185">Reference proteome</keyword>